<feature type="compositionally biased region" description="Polar residues" evidence="8">
    <location>
        <begin position="925"/>
        <end position="972"/>
    </location>
</feature>
<dbReference type="EMBL" id="WJQU01000001">
    <property type="protein sequence ID" value="KAJ6648889.1"/>
    <property type="molecule type" value="Genomic_DNA"/>
</dbReference>
<evidence type="ECO:0000313" key="10">
    <source>
        <dbReference type="Proteomes" id="UP001151699"/>
    </source>
</evidence>
<keyword evidence="3" id="KW-1003">Cell membrane</keyword>
<dbReference type="AlphaFoldDB" id="A0A9Q0NG29"/>
<comment type="subcellular location">
    <subcellularLocation>
        <location evidence="1">Cell membrane</location>
        <topology evidence="1">Multi-pass membrane protein</topology>
    </subcellularLocation>
    <subcellularLocation>
        <location evidence="7">Membrane</location>
        <topology evidence="7">Multi-pass membrane protein</topology>
    </subcellularLocation>
</comment>
<evidence type="ECO:0000256" key="8">
    <source>
        <dbReference type="SAM" id="MobiDB-lite"/>
    </source>
</evidence>
<keyword evidence="5 7" id="KW-1133">Transmembrane helix</keyword>
<evidence type="ECO:0000313" key="9">
    <source>
        <dbReference type="EMBL" id="KAJ6648889.1"/>
    </source>
</evidence>
<feature type="region of interest" description="Disordered" evidence="8">
    <location>
        <begin position="73"/>
        <end position="97"/>
    </location>
</feature>
<evidence type="ECO:0000256" key="3">
    <source>
        <dbReference type="ARBA" id="ARBA00022475"/>
    </source>
</evidence>
<sequence>MSKMEFLPLCDVLFNIISLAGYFCDVVFDVVFCYALLERGRTTYSTVVICSITFSLVTSQIVSLRWYLNKSRGDSANSSATNSIDKKQPHQQQQMNQAIEPPSAKTLKFGQFCVIALHCCMLGVLWRYAKLFVPVDLRHVKHEVRDLCMLRIMHAFCEAAPMLLLQLHVYVTMQTEDYVLNSPEMKLKSLGGHITSAIVPIQPSKTQEEQINLFKELIVISVLLSLFSVCWALASFSKNVRLQNVHRLVLTWLGVIFQFIWRLGTVISRVASLTVYASLYGYWIFLVIVLHWISMFLWLISPKNVFHGERISRLRKATLVGLIAFVYVFAYINLQEVKHRQKMVTFYVVMFLENSLLVCLWLVGIWNVKPDNWYMIPLLVLFSFAIGMGFMVLYYRYFHVRRLGYEAGGRPSDVISKDTVSDANQRAFIANGIPVNDALKYSPHAIPGVFNCRFTNPVGSCATKRKKKKPTTFIPPPTLLSSLESPNDQSNGLMSIPFWRRPLPRSQTGGSSENEGSAGSRVNIHQKLQEKKQKQLAELKIIEEEIKQGKLGGPATNLVECGDDGRGSLLRQPIPRTKKHINVDPIDWREPSPDIGTANKVFNDLNVLSSPNLDEVNKLNKYANYDPLYNSFGLNGINIPALAKDNFVAMESTARNMSPISSQVSATESNSLTRPSVLPRSKIPHNLPRNPFAETYRANFSNVYADANNRSTSMSPRNTSNSPSRGTLFDHHAGLYLDMNHPRQISGTYSSMEHSGNENLPFPYNVIPPPKSKLDSRQTPTAPGCAKSCSQQRLTQRQMQRAKTPEILLAPHYLDNSRIYYEWAGREQSLSKFKGNDHHRLSSGDENLDDRDESVLDGEIGGRIPSDIDSQMSLPRSYTLPREYKYYRRNKPRKLIKNEHFITSTNSSDGDVDSGDDNESERESNQTSNRTANNSQRRASNVRKNNFQHSSPTSTALKSNNNNTTSPLSHQQSSFLHIAPTTTSYMNAVTNVIGKPMNGVTVGGSGINANNPMNRHRLRMYGNGKGAMVRHETKL</sequence>
<evidence type="ECO:0000256" key="5">
    <source>
        <dbReference type="ARBA" id="ARBA00022989"/>
    </source>
</evidence>
<dbReference type="PANTHER" id="PTHR16024:SF4">
    <property type="entry name" value="XK-RELATED PROTEIN"/>
    <property type="match status" value="1"/>
</dbReference>
<evidence type="ECO:0000256" key="1">
    <source>
        <dbReference type="ARBA" id="ARBA00004651"/>
    </source>
</evidence>
<evidence type="ECO:0000256" key="7">
    <source>
        <dbReference type="RuleBase" id="RU910716"/>
    </source>
</evidence>
<feature type="transmembrane region" description="Helical" evidence="7">
    <location>
        <begin position="344"/>
        <end position="366"/>
    </location>
</feature>
<feature type="region of interest" description="Disordered" evidence="8">
    <location>
        <begin position="750"/>
        <end position="792"/>
    </location>
</feature>
<keyword evidence="4 7" id="KW-0812">Transmembrane</keyword>
<dbReference type="InterPro" id="IPR050895">
    <property type="entry name" value="XK-related_scramblase"/>
</dbReference>
<feature type="transmembrane region" description="Helical" evidence="7">
    <location>
        <begin position="280"/>
        <end position="301"/>
    </location>
</feature>
<feature type="compositionally biased region" description="Polar residues" evidence="8">
    <location>
        <begin position="659"/>
        <end position="674"/>
    </location>
</feature>
<feature type="region of interest" description="Disordered" evidence="8">
    <location>
        <begin position="897"/>
        <end position="972"/>
    </location>
</feature>
<reference evidence="9" key="1">
    <citation type="submission" date="2022-07" db="EMBL/GenBank/DDBJ databases">
        <authorList>
            <person name="Trinca V."/>
            <person name="Uliana J.V.C."/>
            <person name="Torres T.T."/>
            <person name="Ward R.J."/>
            <person name="Monesi N."/>
        </authorList>
    </citation>
    <scope>NUCLEOTIDE SEQUENCE</scope>
    <source>
        <strain evidence="9">HSMRA1968</strain>
        <tissue evidence="9">Whole embryos</tissue>
    </source>
</reference>
<feature type="transmembrane region" description="Helical" evidence="7">
    <location>
        <begin position="109"/>
        <end position="129"/>
    </location>
</feature>
<comment type="caution">
    <text evidence="9">The sequence shown here is derived from an EMBL/GenBank/DDBJ whole genome shotgun (WGS) entry which is preliminary data.</text>
</comment>
<keyword evidence="6 7" id="KW-0472">Membrane</keyword>
<organism evidence="9 10">
    <name type="scientific">Pseudolycoriella hygida</name>
    <dbReference type="NCBI Taxonomy" id="35572"/>
    <lineage>
        <taxon>Eukaryota</taxon>
        <taxon>Metazoa</taxon>
        <taxon>Ecdysozoa</taxon>
        <taxon>Arthropoda</taxon>
        <taxon>Hexapoda</taxon>
        <taxon>Insecta</taxon>
        <taxon>Pterygota</taxon>
        <taxon>Neoptera</taxon>
        <taxon>Endopterygota</taxon>
        <taxon>Diptera</taxon>
        <taxon>Nematocera</taxon>
        <taxon>Sciaroidea</taxon>
        <taxon>Sciaridae</taxon>
        <taxon>Pseudolycoriella</taxon>
    </lineage>
</organism>
<evidence type="ECO:0000256" key="6">
    <source>
        <dbReference type="ARBA" id="ARBA00023136"/>
    </source>
</evidence>
<evidence type="ECO:0000256" key="2">
    <source>
        <dbReference type="ARBA" id="ARBA00008789"/>
    </source>
</evidence>
<gene>
    <name evidence="9" type="primary">Xkr4</name>
    <name evidence="9" type="ORF">Bhyg_04121</name>
</gene>
<dbReference type="InterPro" id="IPR018629">
    <property type="entry name" value="XK-rel"/>
</dbReference>
<dbReference type="Pfam" id="PF09815">
    <property type="entry name" value="XK-related"/>
    <property type="match status" value="1"/>
</dbReference>
<accession>A0A9Q0NG29</accession>
<feature type="compositionally biased region" description="Basic and acidic residues" evidence="8">
    <location>
        <begin position="834"/>
        <end position="843"/>
    </location>
</feature>
<protein>
    <recommendedName>
        <fullName evidence="7">XK-related protein</fullName>
    </recommendedName>
</protein>
<comment type="similarity">
    <text evidence="2 7">Belongs to the XK family.</text>
</comment>
<dbReference type="Proteomes" id="UP001151699">
    <property type="component" value="Chromosome A"/>
</dbReference>
<feature type="region of interest" description="Disordered" evidence="8">
    <location>
        <begin position="468"/>
        <end position="488"/>
    </location>
</feature>
<feature type="region of interest" description="Disordered" evidence="8">
    <location>
        <begin position="659"/>
        <end position="690"/>
    </location>
</feature>
<feature type="transmembrane region" description="Helical" evidence="7">
    <location>
        <begin position="373"/>
        <end position="395"/>
    </location>
</feature>
<feature type="transmembrane region" description="Helical" evidence="7">
    <location>
        <begin position="44"/>
        <end position="68"/>
    </location>
</feature>
<feature type="transmembrane region" description="Helical" evidence="7">
    <location>
        <begin position="248"/>
        <end position="268"/>
    </location>
</feature>
<dbReference type="OrthoDB" id="6356248at2759"/>
<feature type="transmembrane region" description="Helical" evidence="7">
    <location>
        <begin position="217"/>
        <end position="236"/>
    </location>
</feature>
<feature type="region of interest" description="Disordered" evidence="8">
    <location>
        <begin position="500"/>
        <end position="523"/>
    </location>
</feature>
<feature type="transmembrane region" description="Helical" evidence="7">
    <location>
        <begin position="313"/>
        <end position="332"/>
    </location>
</feature>
<feature type="region of interest" description="Disordered" evidence="8">
    <location>
        <begin position="834"/>
        <end position="875"/>
    </location>
</feature>
<evidence type="ECO:0000256" key="4">
    <source>
        <dbReference type="ARBA" id="ARBA00022692"/>
    </source>
</evidence>
<keyword evidence="10" id="KW-1185">Reference proteome</keyword>
<feature type="compositionally biased region" description="Polar residues" evidence="8">
    <location>
        <begin position="74"/>
        <end position="83"/>
    </location>
</feature>
<feature type="transmembrane region" description="Helical" evidence="7">
    <location>
        <begin position="12"/>
        <end position="37"/>
    </location>
</feature>
<feature type="compositionally biased region" description="Low complexity" evidence="8">
    <location>
        <begin position="509"/>
        <end position="520"/>
    </location>
</feature>
<feature type="compositionally biased region" description="Acidic residues" evidence="8">
    <location>
        <begin position="846"/>
        <end position="856"/>
    </location>
</feature>
<proteinExistence type="inferred from homology"/>
<feature type="transmembrane region" description="Helical" evidence="7">
    <location>
        <begin position="150"/>
        <end position="171"/>
    </location>
</feature>
<dbReference type="GO" id="GO:0005886">
    <property type="term" value="C:plasma membrane"/>
    <property type="evidence" value="ECO:0007669"/>
    <property type="project" value="UniProtKB-SubCell"/>
</dbReference>
<dbReference type="PANTHER" id="PTHR16024">
    <property type="entry name" value="XK-RELATED PROTEIN"/>
    <property type="match status" value="1"/>
</dbReference>
<name>A0A9Q0NG29_9DIPT</name>
<feature type="compositionally biased region" description="Acidic residues" evidence="8">
    <location>
        <begin position="910"/>
        <end position="920"/>
    </location>
</feature>